<dbReference type="AlphaFoldDB" id="A0A5Y3Q2X4"/>
<organism evidence="1">
    <name type="scientific">Salmonella enterica subsp. arizonae</name>
    <dbReference type="NCBI Taxonomy" id="59203"/>
    <lineage>
        <taxon>Bacteria</taxon>
        <taxon>Pseudomonadati</taxon>
        <taxon>Pseudomonadota</taxon>
        <taxon>Gammaproteobacteria</taxon>
        <taxon>Enterobacterales</taxon>
        <taxon>Enterobacteriaceae</taxon>
        <taxon>Salmonella</taxon>
    </lineage>
</organism>
<dbReference type="Proteomes" id="UP000839688">
    <property type="component" value="Unassembled WGS sequence"/>
</dbReference>
<proteinExistence type="predicted"/>
<comment type="caution">
    <text evidence="1">The sequence shown here is derived from an EMBL/GenBank/DDBJ whole genome shotgun (WGS) entry which is preliminary data.</text>
</comment>
<sequence length="69" mass="7823">MLQLGINHGALTQVIFPPYCKDQYLHRNQKRIIFSDWYFSGGTAQSHGWRGCTTCPTSTTEGMKMAKRG</sequence>
<reference evidence="1" key="1">
    <citation type="submission" date="2018-07" db="EMBL/GenBank/DDBJ databases">
        <authorList>
            <person name="Ashton P.M."/>
            <person name="Dallman T."/>
            <person name="Nair S."/>
            <person name="De Pinna E."/>
            <person name="Peters T."/>
            <person name="Grant K."/>
        </authorList>
    </citation>
    <scope>NUCLEOTIDE SEQUENCE [LARGE SCALE GENOMIC DNA]</scope>
    <source>
        <strain evidence="1">475813</strain>
    </source>
</reference>
<gene>
    <name evidence="1" type="ORF">DSQ81_03430</name>
</gene>
<dbReference type="EMBL" id="AAIVIG010000003">
    <property type="protein sequence ID" value="ECI4934917.1"/>
    <property type="molecule type" value="Genomic_DNA"/>
</dbReference>
<accession>A0A5Y3Q2X4</accession>
<protein>
    <submittedName>
        <fullName evidence="1">Uncharacterized protein</fullName>
    </submittedName>
</protein>
<evidence type="ECO:0000313" key="1">
    <source>
        <dbReference type="EMBL" id="ECI4934917.1"/>
    </source>
</evidence>
<name>A0A5Y3Q2X4_SALER</name>